<accession>A0A2H9VUY7</accession>
<name>A0A2H9VUY7_9SPHI</name>
<gene>
    <name evidence="1" type="ORF">CLV57_1656</name>
</gene>
<dbReference type="OrthoDB" id="8480955at2"/>
<dbReference type="EMBL" id="PGFJ01000001">
    <property type="protein sequence ID" value="PJJ84640.1"/>
    <property type="molecule type" value="Genomic_DNA"/>
</dbReference>
<dbReference type="Proteomes" id="UP000242687">
    <property type="component" value="Unassembled WGS sequence"/>
</dbReference>
<sequence>MGHQLRTYNGAVLFIDILGFGALTNNQIPLSVEDMDAWLHGSPHDHNHQFLAATLLVEFRSLLQRLQLQFPDVKIAQLSDCFFAWSPQIEYVIKFAHTYMIEAIKIGLLSRGGMAQGQIIETERNHSLGRLILGQAVTTAVALEKPCKGARILTDVDLSIKLYEENQVFHTTIYEMFQPFESPLDYQVYDEFQWYLTDRLDDLPDYGIRHCSPEDKLSFTKHRLKLVNHLIFDPKFGWNARTSQGKIHLQATANLLSLSGLNNVKHEFDRRGFSEHRSPTMLSNAHKRIDQDLGYIVLR</sequence>
<dbReference type="AlphaFoldDB" id="A0A2H9VUY7"/>
<evidence type="ECO:0000313" key="1">
    <source>
        <dbReference type="EMBL" id="PJJ84640.1"/>
    </source>
</evidence>
<comment type="caution">
    <text evidence="1">The sequence shown here is derived from an EMBL/GenBank/DDBJ whole genome shotgun (WGS) entry which is preliminary data.</text>
</comment>
<organism evidence="1 2">
    <name type="scientific">Mucilaginibacter auburnensis</name>
    <dbReference type="NCBI Taxonomy" id="1457233"/>
    <lineage>
        <taxon>Bacteria</taxon>
        <taxon>Pseudomonadati</taxon>
        <taxon>Bacteroidota</taxon>
        <taxon>Sphingobacteriia</taxon>
        <taxon>Sphingobacteriales</taxon>
        <taxon>Sphingobacteriaceae</taxon>
        <taxon>Mucilaginibacter</taxon>
    </lineage>
</organism>
<dbReference type="SUPFAM" id="SSF55073">
    <property type="entry name" value="Nucleotide cyclase"/>
    <property type="match status" value="1"/>
</dbReference>
<keyword evidence="2" id="KW-1185">Reference proteome</keyword>
<proteinExistence type="predicted"/>
<dbReference type="RefSeq" id="WP_100340824.1">
    <property type="nucleotide sequence ID" value="NZ_PGFJ01000001.1"/>
</dbReference>
<evidence type="ECO:0008006" key="3">
    <source>
        <dbReference type="Google" id="ProtNLM"/>
    </source>
</evidence>
<protein>
    <recommendedName>
        <fullName evidence="3">Guanylate cyclase domain-containing protein</fullName>
    </recommendedName>
</protein>
<dbReference type="InterPro" id="IPR029787">
    <property type="entry name" value="Nucleotide_cyclase"/>
</dbReference>
<evidence type="ECO:0000313" key="2">
    <source>
        <dbReference type="Proteomes" id="UP000242687"/>
    </source>
</evidence>
<reference evidence="1 2" key="1">
    <citation type="submission" date="2017-11" db="EMBL/GenBank/DDBJ databases">
        <title>Genomic Encyclopedia of Archaeal and Bacterial Type Strains, Phase II (KMG-II): From Individual Species to Whole Genera.</title>
        <authorList>
            <person name="Goeker M."/>
        </authorList>
    </citation>
    <scope>NUCLEOTIDE SEQUENCE [LARGE SCALE GENOMIC DNA]</scope>
    <source>
        <strain evidence="1 2">DSM 28175</strain>
    </source>
</reference>